<name>J5JCX2_BEAB2</name>
<dbReference type="HOGENOM" id="CLU_1805817_0_0_1"/>
<dbReference type="RefSeq" id="XP_008602646.1">
    <property type="nucleotide sequence ID" value="XM_008604424.1"/>
</dbReference>
<dbReference type="AlphaFoldDB" id="J5JCX2"/>
<sequence>MNYICIEILHYNSRVYVVGVYTYSAVPANFVTAPALIARLAVFDEIFHGVRAGQGPGAVSLAEQRVIDLPHDKPGSMALFLFAMHSQFDHVPAYLPTDALYELTVVAHKYGATAVSRPWTAKWTWAVAVELKGEDDKTAQGHE</sequence>
<evidence type="ECO:0000313" key="2">
    <source>
        <dbReference type="Proteomes" id="UP000002762"/>
    </source>
</evidence>
<dbReference type="EMBL" id="JH725200">
    <property type="protein sequence ID" value="EJP61686.1"/>
    <property type="molecule type" value="Genomic_DNA"/>
</dbReference>
<dbReference type="GeneID" id="19892339"/>
<dbReference type="OrthoDB" id="5275938at2759"/>
<organism evidence="1 2">
    <name type="scientific">Beauveria bassiana (strain ARSEF 2860)</name>
    <name type="common">White muscardine disease fungus</name>
    <name type="synonym">Tritirachium shiotae</name>
    <dbReference type="NCBI Taxonomy" id="655819"/>
    <lineage>
        <taxon>Eukaryota</taxon>
        <taxon>Fungi</taxon>
        <taxon>Dikarya</taxon>
        <taxon>Ascomycota</taxon>
        <taxon>Pezizomycotina</taxon>
        <taxon>Sordariomycetes</taxon>
        <taxon>Hypocreomycetidae</taxon>
        <taxon>Hypocreales</taxon>
        <taxon>Cordycipitaceae</taxon>
        <taxon>Beauveria</taxon>
    </lineage>
</organism>
<keyword evidence="2" id="KW-1185">Reference proteome</keyword>
<dbReference type="Proteomes" id="UP000002762">
    <property type="component" value="Unassembled WGS sequence"/>
</dbReference>
<dbReference type="InParanoid" id="J5JCX2"/>
<dbReference type="STRING" id="655819.J5JCX2"/>
<evidence type="ECO:0000313" key="1">
    <source>
        <dbReference type="EMBL" id="EJP61686.1"/>
    </source>
</evidence>
<gene>
    <name evidence="1" type="ORF">BBA_09327</name>
</gene>
<reference evidence="1 2" key="1">
    <citation type="journal article" date="2012" name="Sci. Rep.">
        <title>Genomic perspectives on the evolution of fungal entomopathogenicity in Beauveria bassiana.</title>
        <authorList>
            <person name="Xiao G."/>
            <person name="Ying S.H."/>
            <person name="Zheng P."/>
            <person name="Wang Z.L."/>
            <person name="Zhang S."/>
            <person name="Xie X.Q."/>
            <person name="Shang Y."/>
            <person name="St Leger R.J."/>
            <person name="Zhao G.P."/>
            <person name="Wang C."/>
            <person name="Feng M.G."/>
        </authorList>
    </citation>
    <scope>NUCLEOTIDE SEQUENCE [LARGE SCALE GENOMIC DNA]</scope>
    <source>
        <strain evidence="1 2">ARSEF 2860</strain>
    </source>
</reference>
<proteinExistence type="predicted"/>
<protein>
    <submittedName>
        <fullName evidence="1">Uncharacterized protein</fullName>
    </submittedName>
</protein>
<accession>J5JCX2</accession>